<feature type="domain" description="Xylose isomerase-like TIM barrel" evidence="1">
    <location>
        <begin position="60"/>
        <end position="314"/>
    </location>
</feature>
<keyword evidence="3" id="KW-1185">Reference proteome</keyword>
<accession>A0A1I3FGB9</accession>
<dbReference type="EMBL" id="FOQO01000002">
    <property type="protein sequence ID" value="SFI10255.1"/>
    <property type="molecule type" value="Genomic_DNA"/>
</dbReference>
<dbReference type="InterPro" id="IPR036237">
    <property type="entry name" value="Xyl_isomerase-like_sf"/>
</dbReference>
<name>A0A1I3FGB9_9SPHI</name>
<dbReference type="InterPro" id="IPR050312">
    <property type="entry name" value="IolE/XylAMocC-like"/>
</dbReference>
<organism evidence="2 3">
    <name type="scientific">Parapedobacter indicus</name>
    <dbReference type="NCBI Taxonomy" id="1477437"/>
    <lineage>
        <taxon>Bacteria</taxon>
        <taxon>Pseudomonadati</taxon>
        <taxon>Bacteroidota</taxon>
        <taxon>Sphingobacteriia</taxon>
        <taxon>Sphingobacteriales</taxon>
        <taxon>Sphingobacteriaceae</taxon>
        <taxon>Parapedobacter</taxon>
    </lineage>
</organism>
<sequence>MSYNRRVFIAKSLSASFIGLAPLFLKGGTPVLPGRKFTMSLNPYLIGVEQLVTQRDLCTIAHRYGFESVSVITNDLMEKSDHELDALLEEMKKMKLSWGVSFLYVEYRKDEETYRKGLEQLPAMAKVLHKIGADRMMTYIMSNHDELNYLQNFRQTATRLREIAGILADQDIRLGLEYVGPKSIWSANKFPFIHTMAETKELIAAIGRPNVGFHLDTAHWFTSGENVADLKTLENSDIVGCDLNDAIKGITWENQPGYQRELPLATGVIDTESFLEALVSIGYDGPVQAEPFNEALTNMNDEQAISATAKAMKKAFALVD</sequence>
<protein>
    <submittedName>
        <fullName evidence="2">Sugar phosphate isomerase/epimerase</fullName>
    </submittedName>
</protein>
<dbReference type="SUPFAM" id="SSF51658">
    <property type="entry name" value="Xylose isomerase-like"/>
    <property type="match status" value="1"/>
</dbReference>
<dbReference type="Gene3D" id="3.20.20.150">
    <property type="entry name" value="Divalent-metal-dependent TIM barrel enzymes"/>
    <property type="match status" value="1"/>
</dbReference>
<evidence type="ECO:0000313" key="3">
    <source>
        <dbReference type="Proteomes" id="UP000198670"/>
    </source>
</evidence>
<dbReference type="AlphaFoldDB" id="A0A1I3FGB9"/>
<dbReference type="Pfam" id="PF01261">
    <property type="entry name" value="AP_endonuc_2"/>
    <property type="match status" value="1"/>
</dbReference>
<dbReference type="OrthoDB" id="9782626at2"/>
<gene>
    <name evidence="2" type="ORF">SAMN05444682_102320</name>
</gene>
<dbReference type="PANTHER" id="PTHR12110">
    <property type="entry name" value="HYDROXYPYRUVATE ISOMERASE"/>
    <property type="match status" value="1"/>
</dbReference>
<proteinExistence type="predicted"/>
<evidence type="ECO:0000259" key="1">
    <source>
        <dbReference type="Pfam" id="PF01261"/>
    </source>
</evidence>
<dbReference type="PANTHER" id="PTHR12110:SF21">
    <property type="entry name" value="XYLOSE ISOMERASE-LIKE TIM BARREL DOMAIN-CONTAINING PROTEIN"/>
    <property type="match status" value="1"/>
</dbReference>
<dbReference type="Proteomes" id="UP000198670">
    <property type="component" value="Unassembled WGS sequence"/>
</dbReference>
<dbReference type="RefSeq" id="WP_090625137.1">
    <property type="nucleotide sequence ID" value="NZ_FOQO01000002.1"/>
</dbReference>
<keyword evidence="2" id="KW-0413">Isomerase</keyword>
<reference evidence="2 3" key="1">
    <citation type="submission" date="2016-10" db="EMBL/GenBank/DDBJ databases">
        <authorList>
            <person name="de Groot N.N."/>
        </authorList>
    </citation>
    <scope>NUCLEOTIDE SEQUENCE [LARGE SCALE GENOMIC DNA]</scope>
    <source>
        <strain evidence="2 3">RK1</strain>
    </source>
</reference>
<dbReference type="STRING" id="1477437.SAMN05444682_102320"/>
<dbReference type="InterPro" id="IPR013022">
    <property type="entry name" value="Xyl_isomerase-like_TIM-brl"/>
</dbReference>
<dbReference type="GO" id="GO:0016853">
    <property type="term" value="F:isomerase activity"/>
    <property type="evidence" value="ECO:0007669"/>
    <property type="project" value="UniProtKB-KW"/>
</dbReference>
<evidence type="ECO:0000313" key="2">
    <source>
        <dbReference type="EMBL" id="SFI10255.1"/>
    </source>
</evidence>